<evidence type="ECO:0000256" key="1">
    <source>
        <dbReference type="SAM" id="MobiDB-lite"/>
    </source>
</evidence>
<name>A0A2P5YT99_GOSBA</name>
<feature type="compositionally biased region" description="Basic and acidic residues" evidence="1">
    <location>
        <begin position="41"/>
        <end position="61"/>
    </location>
</feature>
<dbReference type="AlphaFoldDB" id="A0A2P5YT99"/>
<reference evidence="2 3" key="1">
    <citation type="submission" date="2015-01" db="EMBL/GenBank/DDBJ databases">
        <title>Genome of allotetraploid Gossypium barbadense reveals genomic plasticity and fiber elongation in cotton evolution.</title>
        <authorList>
            <person name="Chen X."/>
            <person name="Liu X."/>
            <person name="Zhao B."/>
            <person name="Zheng H."/>
            <person name="Hu Y."/>
            <person name="Lu G."/>
            <person name="Yang C."/>
            <person name="Chen J."/>
            <person name="Shan C."/>
            <person name="Zhang L."/>
            <person name="Zhou Y."/>
            <person name="Wang L."/>
            <person name="Guo W."/>
            <person name="Bai Y."/>
            <person name="Ruan J."/>
            <person name="Shangguan X."/>
            <person name="Mao Y."/>
            <person name="Jiang J."/>
            <person name="Zhu Y."/>
            <person name="Lei J."/>
            <person name="Kang H."/>
            <person name="Chen S."/>
            <person name="He X."/>
            <person name="Wang R."/>
            <person name="Wang Y."/>
            <person name="Chen J."/>
            <person name="Wang L."/>
            <person name="Yu S."/>
            <person name="Wang B."/>
            <person name="Wei J."/>
            <person name="Song S."/>
            <person name="Lu X."/>
            <person name="Gao Z."/>
            <person name="Gu W."/>
            <person name="Deng X."/>
            <person name="Ma D."/>
            <person name="Wang S."/>
            <person name="Liang W."/>
            <person name="Fang L."/>
            <person name="Cai C."/>
            <person name="Zhu X."/>
            <person name="Zhou B."/>
            <person name="Zhang Y."/>
            <person name="Chen Z."/>
            <person name="Xu S."/>
            <person name="Zhu R."/>
            <person name="Wang S."/>
            <person name="Zhang T."/>
            <person name="Zhao G."/>
        </authorList>
    </citation>
    <scope>NUCLEOTIDE SEQUENCE [LARGE SCALE GENOMIC DNA]</scope>
    <source>
        <strain evidence="3">cv. Xinhai21</strain>
        <tissue evidence="2">Leaf</tissue>
    </source>
</reference>
<sequence>MKGEAGDVREVRDEGYRSIRGKTWEIGSFQGKGKCGGIMRKGKEAVRGSGLKGEKKGRGSNDVRNRRLRWLGWWGEGPAASRVLGVEKRRRQT</sequence>
<proteinExistence type="predicted"/>
<accession>A0A2P5YT99</accession>
<evidence type="ECO:0000313" key="3">
    <source>
        <dbReference type="Proteomes" id="UP000239757"/>
    </source>
</evidence>
<protein>
    <submittedName>
        <fullName evidence="2">Uncharacterized protein</fullName>
    </submittedName>
</protein>
<dbReference type="EMBL" id="KZ662808">
    <property type="protein sequence ID" value="PPS18809.1"/>
    <property type="molecule type" value="Genomic_DNA"/>
</dbReference>
<feature type="region of interest" description="Disordered" evidence="1">
    <location>
        <begin position="30"/>
        <end position="61"/>
    </location>
</feature>
<dbReference type="Proteomes" id="UP000239757">
    <property type="component" value="Unassembled WGS sequence"/>
</dbReference>
<organism evidence="2 3">
    <name type="scientific">Gossypium barbadense</name>
    <name type="common">Sea Island cotton</name>
    <name type="synonym">Hibiscus barbadensis</name>
    <dbReference type="NCBI Taxonomy" id="3634"/>
    <lineage>
        <taxon>Eukaryota</taxon>
        <taxon>Viridiplantae</taxon>
        <taxon>Streptophyta</taxon>
        <taxon>Embryophyta</taxon>
        <taxon>Tracheophyta</taxon>
        <taxon>Spermatophyta</taxon>
        <taxon>Magnoliopsida</taxon>
        <taxon>eudicotyledons</taxon>
        <taxon>Gunneridae</taxon>
        <taxon>Pentapetalae</taxon>
        <taxon>rosids</taxon>
        <taxon>malvids</taxon>
        <taxon>Malvales</taxon>
        <taxon>Malvaceae</taxon>
        <taxon>Malvoideae</taxon>
        <taxon>Gossypium</taxon>
    </lineage>
</organism>
<evidence type="ECO:0000313" key="2">
    <source>
        <dbReference type="EMBL" id="PPS18809.1"/>
    </source>
</evidence>
<gene>
    <name evidence="2" type="ORF">GOBAR_AA01753</name>
</gene>